<protein>
    <recommendedName>
        <fullName evidence="4 5">Large ribosomal subunit protein bL28</fullName>
    </recommendedName>
</protein>
<keyword evidence="2 5" id="KW-0689">Ribosomal protein</keyword>
<proteinExistence type="inferred from homology"/>
<dbReference type="SUPFAM" id="SSF143800">
    <property type="entry name" value="L28p-like"/>
    <property type="match status" value="1"/>
</dbReference>
<dbReference type="GO" id="GO:0003735">
    <property type="term" value="F:structural constituent of ribosome"/>
    <property type="evidence" value="ECO:0007669"/>
    <property type="project" value="InterPro"/>
</dbReference>
<dbReference type="InterPro" id="IPR037147">
    <property type="entry name" value="Ribosomal_bL28_sf"/>
</dbReference>
<dbReference type="PANTHER" id="PTHR13528">
    <property type="entry name" value="39S RIBOSOMAL PROTEIN L28, MITOCHONDRIAL"/>
    <property type="match status" value="1"/>
</dbReference>
<gene>
    <name evidence="5" type="primary">rpmB</name>
    <name evidence="7" type="ORF">sL5_00050</name>
</gene>
<evidence type="ECO:0000256" key="3">
    <source>
        <dbReference type="ARBA" id="ARBA00023274"/>
    </source>
</evidence>
<dbReference type="GO" id="GO:0006412">
    <property type="term" value="P:translation"/>
    <property type="evidence" value="ECO:0007669"/>
    <property type="project" value="UniProtKB-UniRule"/>
</dbReference>
<dbReference type="AlphaFoldDB" id="A0A8J3MMB3"/>
<dbReference type="Gene3D" id="2.30.170.40">
    <property type="entry name" value="Ribosomal protein L28/L24"/>
    <property type="match status" value="1"/>
</dbReference>
<dbReference type="GO" id="GO:1990904">
    <property type="term" value="C:ribonucleoprotein complex"/>
    <property type="evidence" value="ECO:0007669"/>
    <property type="project" value="UniProtKB-KW"/>
</dbReference>
<sequence length="189" mass="21931">MSRACSLTGRTKGFGNKVSHSNRKTKRTFLLNLHNVSLRSEILNKKFKERIATKTLRTIDYKGGLDQYLLNAAKEDLSLKAQKIKNKLKKLISAEQKIEIQFKGLVLKIRKIEIQLKGLVPEKHKTEIRLKNLITKMPKIEVQIEKVGLKMQEVETNSEESDAKKMKVELEELKLRAQKIKTQLENFYK</sequence>
<dbReference type="NCBIfam" id="TIGR00009">
    <property type="entry name" value="L28"/>
    <property type="match status" value="1"/>
</dbReference>
<name>A0A8J3MMB3_9RICK</name>
<dbReference type="EMBL" id="BNGU01000001">
    <property type="protein sequence ID" value="GHM59012.1"/>
    <property type="molecule type" value="Genomic_DNA"/>
</dbReference>
<evidence type="ECO:0000256" key="6">
    <source>
        <dbReference type="SAM" id="Coils"/>
    </source>
</evidence>
<reference evidence="7 8" key="1">
    <citation type="journal article" date="2021" name="Microb. Ecol.">
        <title>Candidatus Mesenet longicola: Novel Endosymbionts of Brontispa longissima that Induce Cytoplasmic Incompatibility.</title>
        <authorList>
            <person name="Takano S."/>
            <person name="Gotoh Y."/>
            <person name="Hayashi T."/>
        </authorList>
    </citation>
    <scope>NUCLEOTIDE SEQUENCE [LARGE SCALE GENOMIC DNA]</scope>
    <source>
        <strain evidence="7">L5</strain>
    </source>
</reference>
<dbReference type="InterPro" id="IPR001383">
    <property type="entry name" value="Ribosomal_bL28_bact-type"/>
</dbReference>
<evidence type="ECO:0000313" key="8">
    <source>
        <dbReference type="Proteomes" id="UP000637906"/>
    </source>
</evidence>
<feature type="coiled-coil region" evidence="6">
    <location>
        <begin position="156"/>
        <end position="183"/>
    </location>
</feature>
<organism evidence="7 8">
    <name type="scientific">Candidatus Mesenet longicola</name>
    <dbReference type="NCBI Taxonomy" id="1892558"/>
    <lineage>
        <taxon>Bacteria</taxon>
        <taxon>Pseudomonadati</taxon>
        <taxon>Pseudomonadota</taxon>
        <taxon>Alphaproteobacteria</taxon>
        <taxon>Rickettsiales</taxon>
        <taxon>Anaplasmataceae</taxon>
        <taxon>Candidatus Mesenet</taxon>
    </lineage>
</organism>
<evidence type="ECO:0000256" key="2">
    <source>
        <dbReference type="ARBA" id="ARBA00022980"/>
    </source>
</evidence>
<evidence type="ECO:0000256" key="1">
    <source>
        <dbReference type="ARBA" id="ARBA00008760"/>
    </source>
</evidence>
<accession>A0A8J3MMB3</accession>
<keyword evidence="3 5" id="KW-0687">Ribonucleoprotein</keyword>
<dbReference type="PANTHER" id="PTHR13528:SF2">
    <property type="entry name" value="LARGE RIBOSOMAL SUBUNIT PROTEIN BL28M"/>
    <property type="match status" value="1"/>
</dbReference>
<evidence type="ECO:0000313" key="7">
    <source>
        <dbReference type="EMBL" id="GHM59012.1"/>
    </source>
</evidence>
<dbReference type="InterPro" id="IPR026569">
    <property type="entry name" value="Ribosomal_bL28"/>
</dbReference>
<evidence type="ECO:0000256" key="5">
    <source>
        <dbReference type="HAMAP-Rule" id="MF_00373"/>
    </source>
</evidence>
<dbReference type="GO" id="GO:0005840">
    <property type="term" value="C:ribosome"/>
    <property type="evidence" value="ECO:0007669"/>
    <property type="project" value="UniProtKB-KW"/>
</dbReference>
<dbReference type="InterPro" id="IPR034704">
    <property type="entry name" value="Ribosomal_bL28/bL31-like_sf"/>
</dbReference>
<comment type="similarity">
    <text evidence="1 5">Belongs to the bacterial ribosomal protein bL28 family.</text>
</comment>
<evidence type="ECO:0000256" key="4">
    <source>
        <dbReference type="ARBA" id="ARBA00035174"/>
    </source>
</evidence>
<dbReference type="HAMAP" id="MF_00373">
    <property type="entry name" value="Ribosomal_bL28"/>
    <property type="match status" value="1"/>
</dbReference>
<keyword evidence="6" id="KW-0175">Coiled coil</keyword>
<feature type="coiled-coil region" evidence="6">
    <location>
        <begin position="74"/>
        <end position="101"/>
    </location>
</feature>
<comment type="caution">
    <text evidence="7">The sequence shown here is derived from an EMBL/GenBank/DDBJ whole genome shotgun (WGS) entry which is preliminary data.</text>
</comment>
<dbReference type="Proteomes" id="UP000637906">
    <property type="component" value="Unassembled WGS sequence"/>
</dbReference>
<dbReference type="Pfam" id="PF00830">
    <property type="entry name" value="Ribosomal_L28"/>
    <property type="match status" value="1"/>
</dbReference>
<keyword evidence="8" id="KW-1185">Reference proteome</keyword>